<dbReference type="InterPro" id="IPR002018">
    <property type="entry name" value="CarbesteraseB"/>
</dbReference>
<dbReference type="EMBL" id="OU963912">
    <property type="protein sequence ID" value="CAH0401344.1"/>
    <property type="molecule type" value="Genomic_DNA"/>
</dbReference>
<name>A0ABN8AZZ8_CHISP</name>
<evidence type="ECO:0000256" key="2">
    <source>
        <dbReference type="SAM" id="SignalP"/>
    </source>
</evidence>
<accession>A0ABN8AZZ8</accession>
<gene>
    <name evidence="4" type="ORF">CHILSU_LOCUS4567</name>
</gene>
<feature type="chain" id="PRO_5045510175" description="Carboxylesterase type B domain-containing protein" evidence="2">
    <location>
        <begin position="20"/>
        <end position="581"/>
    </location>
</feature>
<evidence type="ECO:0000256" key="1">
    <source>
        <dbReference type="ARBA" id="ARBA00023180"/>
    </source>
</evidence>
<dbReference type="Gene3D" id="3.40.50.1820">
    <property type="entry name" value="alpha/beta hydrolase"/>
    <property type="match status" value="1"/>
</dbReference>
<keyword evidence="2" id="KW-0732">Signal</keyword>
<reference evidence="4" key="1">
    <citation type="submission" date="2021-12" db="EMBL/GenBank/DDBJ databases">
        <authorList>
            <person name="King R."/>
        </authorList>
    </citation>
    <scope>NUCLEOTIDE SEQUENCE</scope>
</reference>
<proteinExistence type="predicted"/>
<dbReference type="InterPro" id="IPR019819">
    <property type="entry name" value="Carboxylesterase_B_CS"/>
</dbReference>
<keyword evidence="5" id="KW-1185">Reference proteome</keyword>
<sequence>MFIKVGIIIFLIFVRLIFSTKPVVETSHGKVQGKVLKTFLKEVNYYGFMGIPFAKPPVNDLRFLPPQPIEPWNDILVATKEKKACLQFNYNILKGQPPGHYGSEDCLYLDIFTPKVDEEKRAVIVFLYNEHFTGSYNKTKDYSPDFFMEENVVIVTLSHRLSVFGFLSLENDVVPGNAGLKDIVMALEWIKININRFGGDPEKITLMGCQGGAVASDLLMHSTSKNLFHSAILQSETSWSSAYLQEGVRERAFKLGELVDRKSFSNSMLLKDLNGIPVSDLLIKELHANKQDYTKENQRSSLSFSPIVEKQPGGLITGYPEDSYESINIPIMIGFNSLEGLRLSLEYIVEPRYLGSLQKDFPFIIPIRVSFKFDPLNESFYEAIDEIKRFYFKKGKVTVNSISEYITYAGDTFVGYNVDRAVKSYAHRTSSSLFYYYFDYNSDLNENKYNLLKLSKVDEGIYGASGGDELCYLFYCPDLKKQYLKHNETMSDVIITQRKLVKMWANFAKYGNPTPANDVTLDGLEWPEYQGESKKYLSIGKRIEVKSELLKERFGFWDDFLKKWEQKLLNNTNIVNNKDEL</sequence>
<dbReference type="InterPro" id="IPR029058">
    <property type="entry name" value="AB_hydrolase_fold"/>
</dbReference>
<dbReference type="PROSITE" id="PS00941">
    <property type="entry name" value="CARBOXYLESTERASE_B_2"/>
    <property type="match status" value="1"/>
</dbReference>
<keyword evidence="1" id="KW-0325">Glycoprotein</keyword>
<dbReference type="InterPro" id="IPR050309">
    <property type="entry name" value="Type-B_Carboxylest/Lipase"/>
</dbReference>
<protein>
    <recommendedName>
        <fullName evidence="3">Carboxylesterase type B domain-containing protein</fullName>
    </recommendedName>
</protein>
<evidence type="ECO:0000259" key="3">
    <source>
        <dbReference type="Pfam" id="PF00135"/>
    </source>
</evidence>
<dbReference type="PANTHER" id="PTHR11559">
    <property type="entry name" value="CARBOXYLESTERASE"/>
    <property type="match status" value="1"/>
</dbReference>
<dbReference type="SUPFAM" id="SSF53474">
    <property type="entry name" value="alpha/beta-Hydrolases"/>
    <property type="match status" value="1"/>
</dbReference>
<dbReference type="Proteomes" id="UP001153292">
    <property type="component" value="Chromosome 19"/>
</dbReference>
<feature type="domain" description="Carboxylesterase type B" evidence="3">
    <location>
        <begin position="21"/>
        <end position="557"/>
    </location>
</feature>
<evidence type="ECO:0000313" key="4">
    <source>
        <dbReference type="EMBL" id="CAH0401344.1"/>
    </source>
</evidence>
<feature type="signal peptide" evidence="2">
    <location>
        <begin position="1"/>
        <end position="19"/>
    </location>
</feature>
<dbReference type="Pfam" id="PF00135">
    <property type="entry name" value="COesterase"/>
    <property type="match status" value="1"/>
</dbReference>
<evidence type="ECO:0000313" key="5">
    <source>
        <dbReference type="Proteomes" id="UP001153292"/>
    </source>
</evidence>
<organism evidence="4 5">
    <name type="scientific">Chilo suppressalis</name>
    <name type="common">Asiatic rice borer moth</name>
    <dbReference type="NCBI Taxonomy" id="168631"/>
    <lineage>
        <taxon>Eukaryota</taxon>
        <taxon>Metazoa</taxon>
        <taxon>Ecdysozoa</taxon>
        <taxon>Arthropoda</taxon>
        <taxon>Hexapoda</taxon>
        <taxon>Insecta</taxon>
        <taxon>Pterygota</taxon>
        <taxon>Neoptera</taxon>
        <taxon>Endopterygota</taxon>
        <taxon>Lepidoptera</taxon>
        <taxon>Glossata</taxon>
        <taxon>Ditrysia</taxon>
        <taxon>Pyraloidea</taxon>
        <taxon>Crambidae</taxon>
        <taxon>Crambinae</taxon>
        <taxon>Chilo</taxon>
    </lineage>
</organism>